<organism evidence="7 8">
    <name type="scientific">Camellia sinensis var. sinensis</name>
    <name type="common">China tea</name>
    <dbReference type="NCBI Taxonomy" id="542762"/>
    <lineage>
        <taxon>Eukaryota</taxon>
        <taxon>Viridiplantae</taxon>
        <taxon>Streptophyta</taxon>
        <taxon>Embryophyta</taxon>
        <taxon>Tracheophyta</taxon>
        <taxon>Spermatophyta</taxon>
        <taxon>Magnoliopsida</taxon>
        <taxon>eudicotyledons</taxon>
        <taxon>Gunneridae</taxon>
        <taxon>Pentapetalae</taxon>
        <taxon>asterids</taxon>
        <taxon>Ericales</taxon>
        <taxon>Theaceae</taxon>
        <taxon>Camellia</taxon>
    </lineage>
</organism>
<dbReference type="Gene3D" id="1.20.5.4130">
    <property type="match status" value="1"/>
</dbReference>
<evidence type="ECO:0000256" key="3">
    <source>
        <dbReference type="ARBA" id="ARBA00022821"/>
    </source>
</evidence>
<dbReference type="SUPFAM" id="SSF52540">
    <property type="entry name" value="P-loop containing nucleoside triphosphate hydrolases"/>
    <property type="match status" value="1"/>
</dbReference>
<dbReference type="GO" id="GO:0043531">
    <property type="term" value="F:ADP binding"/>
    <property type="evidence" value="ECO:0007669"/>
    <property type="project" value="InterPro"/>
</dbReference>
<proteinExistence type="predicted"/>
<dbReference type="PANTHER" id="PTHR19338">
    <property type="entry name" value="TRANSLOCASE OF INNER MITOCHONDRIAL MEMBRANE 13 HOMOLOG"/>
    <property type="match status" value="1"/>
</dbReference>
<dbReference type="Pfam" id="PF00931">
    <property type="entry name" value="NB-ARC"/>
    <property type="match status" value="1"/>
</dbReference>
<dbReference type="GO" id="GO:0005524">
    <property type="term" value="F:ATP binding"/>
    <property type="evidence" value="ECO:0007669"/>
    <property type="project" value="UniProtKB-KW"/>
</dbReference>
<keyword evidence="4" id="KW-0067">ATP-binding</keyword>
<evidence type="ECO:0000256" key="2">
    <source>
        <dbReference type="ARBA" id="ARBA00022741"/>
    </source>
</evidence>
<dbReference type="Pfam" id="PF18052">
    <property type="entry name" value="Rx_N"/>
    <property type="match status" value="1"/>
</dbReference>
<evidence type="ECO:0000259" key="6">
    <source>
        <dbReference type="Pfam" id="PF18052"/>
    </source>
</evidence>
<dbReference type="InterPro" id="IPR041118">
    <property type="entry name" value="Rx_N"/>
</dbReference>
<feature type="domain" description="NB-ARC" evidence="5">
    <location>
        <begin position="154"/>
        <end position="264"/>
    </location>
</feature>
<dbReference type="Gene3D" id="3.40.50.300">
    <property type="entry name" value="P-loop containing nucleotide triphosphate hydrolases"/>
    <property type="match status" value="1"/>
</dbReference>
<evidence type="ECO:0008006" key="9">
    <source>
        <dbReference type="Google" id="ProtNLM"/>
    </source>
</evidence>
<keyword evidence="3" id="KW-0611">Plant defense</keyword>
<evidence type="ECO:0000256" key="4">
    <source>
        <dbReference type="ARBA" id="ARBA00022840"/>
    </source>
</evidence>
<keyword evidence="1" id="KW-0677">Repeat</keyword>
<protein>
    <recommendedName>
        <fullName evidence="9">NB-ARC domain-containing protein</fullName>
    </recommendedName>
</protein>
<gene>
    <name evidence="7" type="ORF">TEA_020542</name>
</gene>
<evidence type="ECO:0000259" key="5">
    <source>
        <dbReference type="Pfam" id="PF00931"/>
    </source>
</evidence>
<evidence type="ECO:0000313" key="7">
    <source>
        <dbReference type="EMBL" id="THG21057.1"/>
    </source>
</evidence>
<dbReference type="EMBL" id="SDRB02001612">
    <property type="protein sequence ID" value="THG21057.1"/>
    <property type="molecule type" value="Genomic_DNA"/>
</dbReference>
<accession>A0A4V3WQP1</accession>
<dbReference type="PANTHER" id="PTHR19338:SF66">
    <property type="entry name" value="NB-ARC DOMAIN-CONTAINING PROTEIN"/>
    <property type="match status" value="1"/>
</dbReference>
<sequence length="379" mass="42935">MKCFLEDADYAIQSDHVGASVNNWVMEIKQLAYETEDILKTFAIKVSSKRNKRGFACMFHEWLDVHRVGCEIDAIKTKITDLTTSLHAYSLKSIDEGTINLAFERQQELRQSYQHIVEEDFVGFEEDLNTVVEHLIQHDNYTPNRRGHAYLSSTKRDILQEIFIKLVPERKEEVVKMRNEELFKQLYEVQQKKKCLVVLDDIWSVEAWKSLRLAFPNGNTSSKILLTTHNKVLASKIDPCYFHHDLRCLNEKESWDQLEKKALLRRDGTEFGCDLQCSAIQTRGNFPVIGFGVVHLSNRSRVFLPPLPELVEASDAKVGPVCASSSSQAVHLPERAQLKLGLGAGARSSLILHVVEYGASCEPQIGNEAGYSIPSSGQV</sequence>
<dbReference type="GO" id="GO:0006952">
    <property type="term" value="P:defense response"/>
    <property type="evidence" value="ECO:0007669"/>
    <property type="project" value="UniProtKB-KW"/>
</dbReference>
<evidence type="ECO:0000256" key="1">
    <source>
        <dbReference type="ARBA" id="ARBA00022737"/>
    </source>
</evidence>
<dbReference type="InterPro" id="IPR002182">
    <property type="entry name" value="NB-ARC"/>
</dbReference>
<dbReference type="InterPro" id="IPR038005">
    <property type="entry name" value="RX-like_CC"/>
</dbReference>
<name>A0A4V3WQP1_CAMSN</name>
<reference evidence="7 8" key="1">
    <citation type="journal article" date="2018" name="Proc. Natl. Acad. Sci. U.S.A.">
        <title>Draft genome sequence of Camellia sinensis var. sinensis provides insights into the evolution of the tea genome and tea quality.</title>
        <authorList>
            <person name="Wei C."/>
            <person name="Yang H."/>
            <person name="Wang S."/>
            <person name="Zhao J."/>
            <person name="Liu C."/>
            <person name="Gao L."/>
            <person name="Xia E."/>
            <person name="Lu Y."/>
            <person name="Tai Y."/>
            <person name="She G."/>
            <person name="Sun J."/>
            <person name="Cao H."/>
            <person name="Tong W."/>
            <person name="Gao Q."/>
            <person name="Li Y."/>
            <person name="Deng W."/>
            <person name="Jiang X."/>
            <person name="Wang W."/>
            <person name="Chen Q."/>
            <person name="Zhang S."/>
            <person name="Li H."/>
            <person name="Wu J."/>
            <person name="Wang P."/>
            <person name="Li P."/>
            <person name="Shi C."/>
            <person name="Zheng F."/>
            <person name="Jian J."/>
            <person name="Huang B."/>
            <person name="Shan D."/>
            <person name="Shi M."/>
            <person name="Fang C."/>
            <person name="Yue Y."/>
            <person name="Li F."/>
            <person name="Li D."/>
            <person name="Wei S."/>
            <person name="Han B."/>
            <person name="Jiang C."/>
            <person name="Yin Y."/>
            <person name="Xia T."/>
            <person name="Zhang Z."/>
            <person name="Bennetzen J.L."/>
            <person name="Zhao S."/>
            <person name="Wan X."/>
        </authorList>
    </citation>
    <scope>NUCLEOTIDE SEQUENCE [LARGE SCALE GENOMIC DNA]</scope>
    <source>
        <strain evidence="8">cv. Shuchazao</strain>
        <tissue evidence="7">Leaf</tissue>
    </source>
</reference>
<feature type="domain" description="Disease resistance N-terminal" evidence="6">
    <location>
        <begin position="1"/>
        <end position="56"/>
    </location>
</feature>
<evidence type="ECO:0000313" key="8">
    <source>
        <dbReference type="Proteomes" id="UP000306102"/>
    </source>
</evidence>
<dbReference type="Proteomes" id="UP000306102">
    <property type="component" value="Unassembled WGS sequence"/>
</dbReference>
<comment type="caution">
    <text evidence="7">The sequence shown here is derived from an EMBL/GenBank/DDBJ whole genome shotgun (WGS) entry which is preliminary data.</text>
</comment>
<keyword evidence="2" id="KW-0547">Nucleotide-binding</keyword>
<dbReference type="InterPro" id="IPR027417">
    <property type="entry name" value="P-loop_NTPase"/>
</dbReference>
<dbReference type="CDD" id="cd14798">
    <property type="entry name" value="RX-CC_like"/>
    <property type="match status" value="1"/>
</dbReference>
<dbReference type="AlphaFoldDB" id="A0A4V3WQP1"/>
<keyword evidence="8" id="KW-1185">Reference proteome</keyword>